<feature type="transmembrane region" description="Helical" evidence="9">
    <location>
        <begin position="92"/>
        <end position="124"/>
    </location>
</feature>
<dbReference type="PANTHER" id="PTHR33910:SF1">
    <property type="entry name" value="PROTEIN TRANSLOCASE SUBUNIT SECE"/>
    <property type="match status" value="1"/>
</dbReference>
<evidence type="ECO:0000256" key="7">
    <source>
        <dbReference type="ARBA" id="ARBA00023010"/>
    </source>
</evidence>
<keyword evidence="3 9" id="KW-1003">Cell membrane</keyword>
<proteinExistence type="inferred from homology"/>
<comment type="function">
    <text evidence="9">Essential subunit of the Sec protein translocation channel SecYEG. Clamps together the 2 halves of SecY. May contact the channel plug during translocation.</text>
</comment>
<comment type="subunit">
    <text evidence="9">Component of the Sec protein translocase complex. Heterotrimer consisting of SecY, SecE and SecG subunits. The heterotrimers can form oligomers, although 1 heterotrimer is thought to be able to translocate proteins. Interacts with the ribosome. Interacts with SecDF, and other proteins may be involved. Interacts with SecA.</text>
</comment>
<evidence type="ECO:0000313" key="10">
    <source>
        <dbReference type="EMBL" id="BBI01052.1"/>
    </source>
</evidence>
<comment type="similarity">
    <text evidence="9">Belongs to the SecE/SEC61-gamma family.</text>
</comment>
<evidence type="ECO:0000256" key="6">
    <source>
        <dbReference type="ARBA" id="ARBA00022989"/>
    </source>
</evidence>
<protein>
    <recommendedName>
        <fullName evidence="9">Protein translocase subunit SecE</fullName>
    </recommendedName>
</protein>
<evidence type="ECO:0000256" key="1">
    <source>
        <dbReference type="ARBA" id="ARBA00004370"/>
    </source>
</evidence>
<organism evidence="10 11">
    <name type="scientific">Buchnera aphidicola</name>
    <name type="common">Nipponaphis monzeni</name>
    <dbReference type="NCBI Taxonomy" id="2495405"/>
    <lineage>
        <taxon>Bacteria</taxon>
        <taxon>Pseudomonadati</taxon>
        <taxon>Pseudomonadota</taxon>
        <taxon>Gammaproteobacteria</taxon>
        <taxon>Enterobacterales</taxon>
        <taxon>Erwiniaceae</taxon>
        <taxon>Buchnera</taxon>
    </lineage>
</organism>
<accession>A0A455T9P9</accession>
<dbReference type="HAMAP" id="MF_00422">
    <property type="entry name" value="SecE"/>
    <property type="match status" value="1"/>
</dbReference>
<dbReference type="InterPro" id="IPR001901">
    <property type="entry name" value="Translocase_SecE/Sec61-g"/>
</dbReference>
<dbReference type="GO" id="GO:0008320">
    <property type="term" value="F:protein transmembrane transporter activity"/>
    <property type="evidence" value="ECO:0007669"/>
    <property type="project" value="UniProtKB-UniRule"/>
</dbReference>
<dbReference type="PANTHER" id="PTHR33910">
    <property type="entry name" value="PROTEIN TRANSLOCASE SUBUNIT SECE"/>
    <property type="match status" value="1"/>
</dbReference>
<keyword evidence="4 9" id="KW-0812">Transmembrane</keyword>
<keyword evidence="6 9" id="KW-1133">Transmembrane helix</keyword>
<evidence type="ECO:0000256" key="4">
    <source>
        <dbReference type="ARBA" id="ARBA00022692"/>
    </source>
</evidence>
<dbReference type="AlphaFoldDB" id="A0A455T9P9"/>
<gene>
    <name evidence="9 10" type="primary">secE</name>
    <name evidence="10" type="ORF">BUCNMO_033</name>
</gene>
<dbReference type="GO" id="GO:0006605">
    <property type="term" value="P:protein targeting"/>
    <property type="evidence" value="ECO:0007669"/>
    <property type="project" value="UniProtKB-UniRule"/>
</dbReference>
<evidence type="ECO:0000256" key="3">
    <source>
        <dbReference type="ARBA" id="ARBA00022475"/>
    </source>
</evidence>
<keyword evidence="7 9" id="KW-0811">Translocation</keyword>
<dbReference type="Pfam" id="PF00584">
    <property type="entry name" value="SecE"/>
    <property type="match status" value="1"/>
</dbReference>
<evidence type="ECO:0000256" key="2">
    <source>
        <dbReference type="ARBA" id="ARBA00022448"/>
    </source>
</evidence>
<dbReference type="RefSeq" id="WP_158344504.1">
    <property type="nucleotide sequence ID" value="NZ_AP019379.1"/>
</dbReference>
<dbReference type="NCBIfam" id="TIGR00964">
    <property type="entry name" value="secE_bact"/>
    <property type="match status" value="1"/>
</dbReference>
<sequence length="125" mass="15159">MKYKNHRHLKKHKNYEKVKWLLIFFIIIVTLLTNHFFKNCNLVVKYTMLTIITGINIIFFYSTKKGKKILLFIQESTNEFYKITWPTKQETFYTTLIILIVAIFISFILWLLDSIIFYFISYIIA</sequence>
<evidence type="ECO:0000313" key="11">
    <source>
        <dbReference type="Proteomes" id="UP000317544"/>
    </source>
</evidence>
<dbReference type="EMBL" id="AP019379">
    <property type="protein sequence ID" value="BBI01052.1"/>
    <property type="molecule type" value="Genomic_DNA"/>
</dbReference>
<evidence type="ECO:0000256" key="8">
    <source>
        <dbReference type="ARBA" id="ARBA00023136"/>
    </source>
</evidence>
<keyword evidence="5 9" id="KW-0653">Protein transport</keyword>
<dbReference type="GO" id="GO:0005886">
    <property type="term" value="C:plasma membrane"/>
    <property type="evidence" value="ECO:0007669"/>
    <property type="project" value="UniProtKB-UniRule"/>
</dbReference>
<comment type="caution">
    <text evidence="9">Lacks conserved residue(s) required for the propagation of feature annotation.</text>
</comment>
<keyword evidence="2 9" id="KW-0813">Transport</keyword>
<dbReference type="Proteomes" id="UP000317544">
    <property type="component" value="Chromosome"/>
</dbReference>
<name>A0A455T9P9_9GAMM</name>
<keyword evidence="11" id="KW-1185">Reference proteome</keyword>
<dbReference type="GO" id="GO:0009306">
    <property type="term" value="P:protein secretion"/>
    <property type="evidence" value="ECO:0007669"/>
    <property type="project" value="UniProtKB-UniRule"/>
</dbReference>
<dbReference type="Gene3D" id="1.20.5.1030">
    <property type="entry name" value="Preprotein translocase secy subunit"/>
    <property type="match status" value="1"/>
</dbReference>
<feature type="transmembrane region" description="Helical" evidence="9">
    <location>
        <begin position="43"/>
        <end position="61"/>
    </location>
</feature>
<dbReference type="PROSITE" id="PS01067">
    <property type="entry name" value="SECE_SEC61G"/>
    <property type="match status" value="1"/>
</dbReference>
<dbReference type="PRINTS" id="PR01650">
    <property type="entry name" value="SECETRNLCASE"/>
</dbReference>
<dbReference type="OrthoDB" id="9806365at2"/>
<dbReference type="GO" id="GO:0065002">
    <property type="term" value="P:intracellular protein transmembrane transport"/>
    <property type="evidence" value="ECO:0007669"/>
    <property type="project" value="UniProtKB-UniRule"/>
</dbReference>
<comment type="subcellular location">
    <subcellularLocation>
        <location evidence="1">Membrane</location>
    </subcellularLocation>
</comment>
<evidence type="ECO:0000256" key="9">
    <source>
        <dbReference type="HAMAP-Rule" id="MF_00422"/>
    </source>
</evidence>
<dbReference type="InterPro" id="IPR005807">
    <property type="entry name" value="SecE_bac"/>
</dbReference>
<evidence type="ECO:0000256" key="5">
    <source>
        <dbReference type="ARBA" id="ARBA00022927"/>
    </source>
</evidence>
<reference evidence="10 11" key="1">
    <citation type="journal article" date="2019" name="Proc. Natl. Acad. Sci. U.S.A.">
        <title>Exaggeration and cooption of innate immunity for social defense.</title>
        <authorList>
            <person name="Kutsukake M."/>
            <person name="Moriyama M."/>
            <person name="Shigenobu S."/>
            <person name="Meng X.-Y."/>
            <person name="Nikoh N."/>
            <person name="Noda C."/>
            <person name="Kobayashi S."/>
            <person name="Fukatsu T."/>
        </authorList>
    </citation>
    <scope>NUCLEOTIDE SEQUENCE [LARGE SCALE GENOMIC DNA]</scope>
    <source>
        <strain evidence="10 11">Nmo</strain>
    </source>
</reference>
<dbReference type="InterPro" id="IPR038379">
    <property type="entry name" value="SecE_sf"/>
</dbReference>
<keyword evidence="8 9" id="KW-0472">Membrane</keyword>
<feature type="transmembrane region" description="Helical" evidence="9">
    <location>
        <begin position="20"/>
        <end position="37"/>
    </location>
</feature>
<dbReference type="GO" id="GO:0043952">
    <property type="term" value="P:protein transport by the Sec complex"/>
    <property type="evidence" value="ECO:0007669"/>
    <property type="project" value="UniProtKB-UniRule"/>
</dbReference>